<accession>A0A0A8Y380</accession>
<reference evidence="1" key="1">
    <citation type="submission" date="2014-09" db="EMBL/GenBank/DDBJ databases">
        <authorList>
            <person name="Magalhaes I.L.F."/>
            <person name="Oliveira U."/>
            <person name="Santos F.R."/>
            <person name="Vidigal T.H.D.A."/>
            <person name="Brescovit A.D."/>
            <person name="Santos A.J."/>
        </authorList>
    </citation>
    <scope>NUCLEOTIDE SEQUENCE</scope>
    <source>
        <tissue evidence="1">Shoot tissue taken approximately 20 cm above the soil surface</tissue>
    </source>
</reference>
<sequence length="19" mass="2269">MIPSVKYLQGLRHYHGRNV</sequence>
<name>A0A0A8Y380_ARUDO</name>
<evidence type="ECO:0000313" key="1">
    <source>
        <dbReference type="EMBL" id="JAD19740.1"/>
    </source>
</evidence>
<proteinExistence type="predicted"/>
<dbReference type="AlphaFoldDB" id="A0A0A8Y380"/>
<protein>
    <submittedName>
        <fullName evidence="1">Uncharacterized protein</fullName>
    </submittedName>
</protein>
<reference evidence="1" key="2">
    <citation type="journal article" date="2015" name="Data Brief">
        <title>Shoot transcriptome of the giant reed, Arundo donax.</title>
        <authorList>
            <person name="Barrero R.A."/>
            <person name="Guerrero F.D."/>
            <person name="Moolhuijzen P."/>
            <person name="Goolsby J.A."/>
            <person name="Tidwell J."/>
            <person name="Bellgard S.E."/>
            <person name="Bellgard M.I."/>
        </authorList>
    </citation>
    <scope>NUCLEOTIDE SEQUENCE</scope>
    <source>
        <tissue evidence="1">Shoot tissue taken approximately 20 cm above the soil surface</tissue>
    </source>
</reference>
<organism evidence="1">
    <name type="scientific">Arundo donax</name>
    <name type="common">Giant reed</name>
    <name type="synonym">Donax arundinaceus</name>
    <dbReference type="NCBI Taxonomy" id="35708"/>
    <lineage>
        <taxon>Eukaryota</taxon>
        <taxon>Viridiplantae</taxon>
        <taxon>Streptophyta</taxon>
        <taxon>Embryophyta</taxon>
        <taxon>Tracheophyta</taxon>
        <taxon>Spermatophyta</taxon>
        <taxon>Magnoliopsida</taxon>
        <taxon>Liliopsida</taxon>
        <taxon>Poales</taxon>
        <taxon>Poaceae</taxon>
        <taxon>PACMAD clade</taxon>
        <taxon>Arundinoideae</taxon>
        <taxon>Arundineae</taxon>
        <taxon>Arundo</taxon>
    </lineage>
</organism>
<dbReference type="EMBL" id="GBRH01278155">
    <property type="protein sequence ID" value="JAD19740.1"/>
    <property type="molecule type" value="Transcribed_RNA"/>
</dbReference>